<gene>
    <name evidence="1" type="ORF">LSH36_156g06032</name>
</gene>
<dbReference type="EMBL" id="JAODUP010000156">
    <property type="protein sequence ID" value="KAK2159210.1"/>
    <property type="molecule type" value="Genomic_DNA"/>
</dbReference>
<proteinExistence type="predicted"/>
<comment type="caution">
    <text evidence="1">The sequence shown here is derived from an EMBL/GenBank/DDBJ whole genome shotgun (WGS) entry which is preliminary data.</text>
</comment>
<evidence type="ECO:0000313" key="1">
    <source>
        <dbReference type="EMBL" id="KAK2159210.1"/>
    </source>
</evidence>
<sequence>MVSMSRSTFYGGGPFISRTLSPLEVQMASSSLEEYRNSVLEPPRTAWRPYMLRKIARGSEVN</sequence>
<accession>A0AAD9JVU6</accession>
<organism evidence="1 2">
    <name type="scientific">Paralvinella palmiformis</name>
    <dbReference type="NCBI Taxonomy" id="53620"/>
    <lineage>
        <taxon>Eukaryota</taxon>
        <taxon>Metazoa</taxon>
        <taxon>Spiralia</taxon>
        <taxon>Lophotrochozoa</taxon>
        <taxon>Annelida</taxon>
        <taxon>Polychaeta</taxon>
        <taxon>Sedentaria</taxon>
        <taxon>Canalipalpata</taxon>
        <taxon>Terebellida</taxon>
        <taxon>Terebelliformia</taxon>
        <taxon>Alvinellidae</taxon>
        <taxon>Paralvinella</taxon>
    </lineage>
</organism>
<protein>
    <submittedName>
        <fullName evidence="1">Uncharacterized protein</fullName>
    </submittedName>
</protein>
<reference evidence="1" key="1">
    <citation type="journal article" date="2023" name="Mol. Biol. Evol.">
        <title>Third-Generation Sequencing Reveals the Adaptive Role of the Epigenome in Three Deep-Sea Polychaetes.</title>
        <authorList>
            <person name="Perez M."/>
            <person name="Aroh O."/>
            <person name="Sun Y."/>
            <person name="Lan Y."/>
            <person name="Juniper S.K."/>
            <person name="Young C.R."/>
            <person name="Angers B."/>
            <person name="Qian P.Y."/>
        </authorList>
    </citation>
    <scope>NUCLEOTIDE SEQUENCE</scope>
    <source>
        <strain evidence="1">P08H-3</strain>
    </source>
</reference>
<name>A0AAD9JVU6_9ANNE</name>
<dbReference type="AlphaFoldDB" id="A0AAD9JVU6"/>
<evidence type="ECO:0000313" key="2">
    <source>
        <dbReference type="Proteomes" id="UP001208570"/>
    </source>
</evidence>
<dbReference type="Proteomes" id="UP001208570">
    <property type="component" value="Unassembled WGS sequence"/>
</dbReference>
<keyword evidence="2" id="KW-1185">Reference proteome</keyword>